<dbReference type="Proteomes" id="UP000682733">
    <property type="component" value="Unassembled WGS sequence"/>
</dbReference>
<dbReference type="Proteomes" id="UP000663829">
    <property type="component" value="Unassembled WGS sequence"/>
</dbReference>
<name>A0A813X0D7_9BILA</name>
<dbReference type="Proteomes" id="UP000681722">
    <property type="component" value="Unassembled WGS sequence"/>
</dbReference>
<evidence type="ECO:0000313" key="3">
    <source>
        <dbReference type="EMBL" id="CAF3507845.1"/>
    </source>
</evidence>
<organism evidence="2 5">
    <name type="scientific">Didymodactylos carnosus</name>
    <dbReference type="NCBI Taxonomy" id="1234261"/>
    <lineage>
        <taxon>Eukaryota</taxon>
        <taxon>Metazoa</taxon>
        <taxon>Spiralia</taxon>
        <taxon>Gnathifera</taxon>
        <taxon>Rotifera</taxon>
        <taxon>Eurotatoria</taxon>
        <taxon>Bdelloidea</taxon>
        <taxon>Philodinida</taxon>
        <taxon>Philodinidae</taxon>
        <taxon>Didymodactylos</taxon>
    </lineage>
</organism>
<keyword evidence="5" id="KW-1185">Reference proteome</keyword>
<accession>A0A813X0D7</accession>
<dbReference type="Proteomes" id="UP000677228">
    <property type="component" value="Unassembled WGS sequence"/>
</dbReference>
<evidence type="ECO:0000313" key="1">
    <source>
        <dbReference type="EMBL" id="CAF0732092.1"/>
    </source>
</evidence>
<proteinExistence type="predicted"/>
<dbReference type="EMBL" id="CAJOBC010001062">
    <property type="protein sequence ID" value="CAF3652232.1"/>
    <property type="molecule type" value="Genomic_DNA"/>
</dbReference>
<dbReference type="AlphaFoldDB" id="A0A813X0D7"/>
<dbReference type="EMBL" id="CAJNOQ010001062">
    <property type="protein sequence ID" value="CAF0864702.1"/>
    <property type="molecule type" value="Genomic_DNA"/>
</dbReference>
<sequence>MDSPLGPIMTDMFMSNIELKLNQFLTNKSSLRFEIDIVFRKPSTLKCLFLPLQLIYRISCKDYDKHYYDETRREKSIRMDEHQADIRNWKQKSLVAQHVNQDNYTFGFNNVKY</sequence>
<evidence type="ECO:0000313" key="4">
    <source>
        <dbReference type="EMBL" id="CAF3652232.1"/>
    </source>
</evidence>
<comment type="caution">
    <text evidence="2">The sequence shown here is derived from an EMBL/GenBank/DDBJ whole genome shotgun (WGS) entry which is preliminary data.</text>
</comment>
<evidence type="ECO:0000313" key="2">
    <source>
        <dbReference type="EMBL" id="CAF0864702.1"/>
    </source>
</evidence>
<protein>
    <submittedName>
        <fullName evidence="2">Uncharacterized protein</fullName>
    </submittedName>
</protein>
<evidence type="ECO:0000313" key="5">
    <source>
        <dbReference type="Proteomes" id="UP000663829"/>
    </source>
</evidence>
<dbReference type="EMBL" id="CAJNOK010000141">
    <property type="protein sequence ID" value="CAF0732092.1"/>
    <property type="molecule type" value="Genomic_DNA"/>
</dbReference>
<reference evidence="2" key="1">
    <citation type="submission" date="2021-02" db="EMBL/GenBank/DDBJ databases">
        <authorList>
            <person name="Nowell W R."/>
        </authorList>
    </citation>
    <scope>NUCLEOTIDE SEQUENCE</scope>
</reference>
<dbReference type="OrthoDB" id="8067054at2759"/>
<dbReference type="EMBL" id="CAJOBA010000141">
    <property type="protein sequence ID" value="CAF3507845.1"/>
    <property type="molecule type" value="Genomic_DNA"/>
</dbReference>
<gene>
    <name evidence="2" type="ORF">GPM918_LOCUS6774</name>
    <name evidence="1" type="ORF">OVA965_LOCUS879</name>
    <name evidence="4" type="ORF">SRO942_LOCUS6774</name>
    <name evidence="3" type="ORF">TMI583_LOCUS880</name>
</gene>